<keyword evidence="5" id="KW-0472">Membrane</keyword>
<dbReference type="PANTHER" id="PTHR24421:SF58">
    <property type="entry name" value="SIGNAL TRANSDUCTION HISTIDINE-PROTEIN KINASE_PHOSPHATASE UHPB"/>
    <property type="match status" value="1"/>
</dbReference>
<evidence type="ECO:0000256" key="3">
    <source>
        <dbReference type="ARBA" id="ARBA00023012"/>
    </source>
</evidence>
<feature type="transmembrane region" description="Helical" evidence="5">
    <location>
        <begin position="12"/>
        <end position="34"/>
    </location>
</feature>
<dbReference type="InterPro" id="IPR036890">
    <property type="entry name" value="HATPase_C_sf"/>
</dbReference>
<organism evidence="6 7">
    <name type="scientific">Ruixingdingia sedimenti</name>
    <dbReference type="NCBI Taxonomy" id="3073604"/>
    <lineage>
        <taxon>Bacteria</taxon>
        <taxon>Pseudomonadati</taxon>
        <taxon>Pseudomonadota</taxon>
        <taxon>Alphaproteobacteria</taxon>
        <taxon>Rhodobacterales</taxon>
        <taxon>Paracoccaceae</taxon>
        <taxon>Ruixingdingia</taxon>
    </lineage>
</organism>
<sequence>MSFPPRSSFSLFGRVAIALTLSICLSMSFVGMWLGRHLHQVELRSAVEVATGYLHLMFANSLRAEDFAGDGTPAPATVARLLADLGQMRLPGGRVIDVVLWRGDGTVLFSNDETAIGQRFDNPALGQVLAGGTAAEFVDRRSLGSASARPLLEVYVPLGRNDPGGAPLIGEVYLDASDLSQRLAGIRLVIWLAVGLGAAAMLAMILPLIHWARRVVRVQRDELDARLAHTERLLALNQALRAEADAARQDLVDGNEELLRALGADLHDGPLQLLAAAAMTLDGERRQAAGPTMTRDLLVRSIQELRDLASGLNIPELAGLGIAETVALAVERHEAVTGTRVRVTLGALPGGIGTATRICLYRIIQEGLNNAFKHAGGRDQAVCVRRKGGALRVAVINGTAAPRTGGGGQGGGLGLRGIRRRVAALGGRLRLHRPAGAARVVLLASLPPG</sequence>
<protein>
    <recommendedName>
        <fullName evidence="8">Signal transduction histidine kinase</fullName>
    </recommendedName>
</protein>
<keyword evidence="1" id="KW-0808">Transferase</keyword>
<feature type="coiled-coil region" evidence="4">
    <location>
        <begin position="230"/>
        <end position="257"/>
    </location>
</feature>
<evidence type="ECO:0000256" key="2">
    <source>
        <dbReference type="ARBA" id="ARBA00022777"/>
    </source>
</evidence>
<keyword evidence="2" id="KW-0418">Kinase</keyword>
<keyword evidence="3" id="KW-0902">Two-component regulatory system</keyword>
<evidence type="ECO:0000313" key="7">
    <source>
        <dbReference type="Proteomes" id="UP001247754"/>
    </source>
</evidence>
<dbReference type="EMBL" id="JAVKPH010000005">
    <property type="protein sequence ID" value="MDR5652252.1"/>
    <property type="molecule type" value="Genomic_DNA"/>
</dbReference>
<accession>A0ABU1F5V2</accession>
<gene>
    <name evidence="6" type="ORF">RGD00_06545</name>
</gene>
<keyword evidence="5" id="KW-0812">Transmembrane</keyword>
<keyword evidence="7" id="KW-1185">Reference proteome</keyword>
<reference evidence="6 7" key="1">
    <citation type="submission" date="2023-09" db="EMBL/GenBank/DDBJ databases">
        <title>Xinfangfangia sedmenti sp. nov., isolated the sedment.</title>
        <authorList>
            <person name="Xu L."/>
        </authorList>
    </citation>
    <scope>NUCLEOTIDE SEQUENCE [LARGE SCALE GENOMIC DNA]</scope>
    <source>
        <strain evidence="6 7">LG-4</strain>
    </source>
</reference>
<keyword evidence="5" id="KW-1133">Transmembrane helix</keyword>
<proteinExistence type="predicted"/>
<dbReference type="RefSeq" id="WP_310456501.1">
    <property type="nucleotide sequence ID" value="NZ_JAVKPH010000005.1"/>
</dbReference>
<dbReference type="PANTHER" id="PTHR24421">
    <property type="entry name" value="NITRATE/NITRITE SENSOR PROTEIN NARX-RELATED"/>
    <property type="match status" value="1"/>
</dbReference>
<dbReference type="Proteomes" id="UP001247754">
    <property type="component" value="Unassembled WGS sequence"/>
</dbReference>
<evidence type="ECO:0000313" key="6">
    <source>
        <dbReference type="EMBL" id="MDR5652252.1"/>
    </source>
</evidence>
<dbReference type="Gene3D" id="3.30.565.10">
    <property type="entry name" value="Histidine kinase-like ATPase, C-terminal domain"/>
    <property type="match status" value="1"/>
</dbReference>
<evidence type="ECO:0000256" key="4">
    <source>
        <dbReference type="SAM" id="Coils"/>
    </source>
</evidence>
<evidence type="ECO:0000256" key="1">
    <source>
        <dbReference type="ARBA" id="ARBA00022679"/>
    </source>
</evidence>
<comment type="caution">
    <text evidence="6">The sequence shown here is derived from an EMBL/GenBank/DDBJ whole genome shotgun (WGS) entry which is preliminary data.</text>
</comment>
<dbReference type="InterPro" id="IPR050482">
    <property type="entry name" value="Sensor_HK_TwoCompSys"/>
</dbReference>
<evidence type="ECO:0008006" key="8">
    <source>
        <dbReference type="Google" id="ProtNLM"/>
    </source>
</evidence>
<name>A0ABU1F5V2_9RHOB</name>
<dbReference type="SUPFAM" id="SSF55874">
    <property type="entry name" value="ATPase domain of HSP90 chaperone/DNA topoisomerase II/histidine kinase"/>
    <property type="match status" value="1"/>
</dbReference>
<feature type="transmembrane region" description="Helical" evidence="5">
    <location>
        <begin position="188"/>
        <end position="212"/>
    </location>
</feature>
<evidence type="ECO:0000256" key="5">
    <source>
        <dbReference type="SAM" id="Phobius"/>
    </source>
</evidence>
<keyword evidence="4" id="KW-0175">Coiled coil</keyword>